<proteinExistence type="predicted"/>
<keyword evidence="2" id="KW-1185">Reference proteome</keyword>
<evidence type="ECO:0000313" key="2">
    <source>
        <dbReference type="Proteomes" id="UP000005237"/>
    </source>
</evidence>
<organism evidence="1 2">
    <name type="scientific">Caenorhabditis japonica</name>
    <dbReference type="NCBI Taxonomy" id="281687"/>
    <lineage>
        <taxon>Eukaryota</taxon>
        <taxon>Metazoa</taxon>
        <taxon>Ecdysozoa</taxon>
        <taxon>Nematoda</taxon>
        <taxon>Chromadorea</taxon>
        <taxon>Rhabditida</taxon>
        <taxon>Rhabditina</taxon>
        <taxon>Rhabditomorpha</taxon>
        <taxon>Rhabditoidea</taxon>
        <taxon>Rhabditidae</taxon>
        <taxon>Peloderinae</taxon>
        <taxon>Caenorhabditis</taxon>
    </lineage>
</organism>
<sequence length="88" mass="9975">MRYLIDSGEATINLNSLYDKISPQGTNAAQQMVAFFTNFFKQITTPAHLIWVNTFRPSCRRASDKHFEALDSSFSDVLIGLSILIDFK</sequence>
<dbReference type="PANTHER" id="PTHR47645:SF1">
    <property type="entry name" value="C2H2-TYPE DOMAIN-CONTAINING PROTEIN-RELATED"/>
    <property type="match status" value="1"/>
</dbReference>
<dbReference type="PANTHER" id="PTHR47645">
    <property type="entry name" value="PROTEIN CBG08267"/>
    <property type="match status" value="1"/>
</dbReference>
<protein>
    <submittedName>
        <fullName evidence="1">Uncharacterized protein</fullName>
    </submittedName>
</protein>
<accession>A0A8R1EB81</accession>
<dbReference type="Proteomes" id="UP000005237">
    <property type="component" value="Unassembled WGS sequence"/>
</dbReference>
<dbReference type="EnsemblMetazoa" id="CJA32186.1">
    <property type="protein sequence ID" value="CJA32186.1"/>
    <property type="gene ID" value="WBGene00208033"/>
</dbReference>
<evidence type="ECO:0000313" key="1">
    <source>
        <dbReference type="EnsemblMetazoa" id="CJA32186.1"/>
    </source>
</evidence>
<name>A0A8R1EB81_CAEJA</name>
<reference evidence="1" key="2">
    <citation type="submission" date="2022-06" db="UniProtKB">
        <authorList>
            <consortium name="EnsemblMetazoa"/>
        </authorList>
    </citation>
    <scope>IDENTIFICATION</scope>
    <source>
        <strain evidence="1">DF5081</strain>
    </source>
</reference>
<reference evidence="2" key="1">
    <citation type="submission" date="2010-08" db="EMBL/GenBank/DDBJ databases">
        <authorList>
            <consortium name="Caenorhabditis japonica Sequencing Consortium"/>
            <person name="Wilson R.K."/>
        </authorList>
    </citation>
    <scope>NUCLEOTIDE SEQUENCE [LARGE SCALE GENOMIC DNA]</scope>
    <source>
        <strain evidence="2">DF5081</strain>
    </source>
</reference>
<dbReference type="AlphaFoldDB" id="A0A8R1EB81"/>